<dbReference type="AlphaFoldDB" id="A0AAD2WYC6"/>
<accession>A0AAD2WYC6</accession>
<dbReference type="EMBL" id="ALSF01000003">
    <property type="protein sequence ID" value="EPU43499.1"/>
    <property type="molecule type" value="Genomic_DNA"/>
</dbReference>
<comment type="caution">
    <text evidence="1">The sequence shown here is derived from an EMBL/GenBank/DDBJ whole genome shotgun (WGS) entry which is preliminary data.</text>
</comment>
<reference evidence="1 2" key="1">
    <citation type="submission" date="2012-07" db="EMBL/GenBank/DDBJ databases">
        <authorList>
            <person name="Moroni P."/>
            <person name="Richards V.P."/>
            <person name="Durkin S.A.S."/>
            <person name="Kim M."/>
            <person name="Pavinski Bitar P.D."/>
            <person name="Stanhope M.J."/>
            <person name="Town C.D."/>
            <person name="Zadoks R.N."/>
            <person name="Venter J.C."/>
        </authorList>
    </citation>
    <scope>NUCLEOTIDE SEQUENCE [LARGE SCALE GENOMIC DNA]</scope>
    <source>
        <strain evidence="1 2">MRI Z1-216</strain>
    </source>
</reference>
<dbReference type="Proteomes" id="UP000015176">
    <property type="component" value="Unassembled WGS sequence"/>
</dbReference>
<name>A0AAD2WYC6_STRAG</name>
<evidence type="ECO:0000313" key="1">
    <source>
        <dbReference type="EMBL" id="EPU43499.1"/>
    </source>
</evidence>
<protein>
    <submittedName>
        <fullName evidence="1">Uncharacterized protein</fullName>
    </submittedName>
</protein>
<sequence length="49" mass="5839">MLAASNEFAHYHEDNEQKFYPTPITIMVLKRDRKVISNLFVFMFTPPYS</sequence>
<organism evidence="1 2">
    <name type="scientific">Streptococcus agalactiae MRI Z1-216</name>
    <dbReference type="NCBI Taxonomy" id="1154879"/>
    <lineage>
        <taxon>Bacteria</taxon>
        <taxon>Bacillati</taxon>
        <taxon>Bacillota</taxon>
        <taxon>Bacilli</taxon>
        <taxon>Lactobacillales</taxon>
        <taxon>Streptococcaceae</taxon>
        <taxon>Streptococcus</taxon>
    </lineage>
</organism>
<proteinExistence type="predicted"/>
<evidence type="ECO:0000313" key="2">
    <source>
        <dbReference type="Proteomes" id="UP000015176"/>
    </source>
</evidence>
<gene>
    <name evidence="1" type="ORF">SAG0164_12420</name>
</gene>